<dbReference type="Gene3D" id="3.30.200.20">
    <property type="entry name" value="Phosphorylase Kinase, domain 1"/>
    <property type="match status" value="1"/>
</dbReference>
<comment type="subcellular location">
    <subcellularLocation>
        <location evidence="1">Membrane</location>
        <topology evidence="1">Single-pass type I membrane protein</topology>
    </subcellularLocation>
</comment>
<keyword evidence="5" id="KW-0732">Signal</keyword>
<dbReference type="FunFam" id="1.10.510.10:FF:000084">
    <property type="entry name" value="Wall-associated receptor kinase 2"/>
    <property type="match status" value="1"/>
</dbReference>
<keyword evidence="9 16" id="KW-1133">Transmembrane helix</keyword>
<dbReference type="InterPro" id="IPR000719">
    <property type="entry name" value="Prot_kinase_dom"/>
</dbReference>
<sequence length="727" mass="81241">MLSIIQKAFGTMFYNMFQLIIIALFMLVHQLLMAASSLPPMTADPPIAKPGCQDICGNVSIPYPFGIGEDCYHSLPYAVTCNTSLLSPKPFLSKFNYEVVEISLENMYTHTLIVNTPLQRTCSVQDVNITSIDLRGTPYWFFGDSNAFIVGGCGSSTLLLDRSNKALGGCTTACDKGHIITNNCTGRGCCSIDVPSSLDFYRLNVFNFGKGEYNCTNIMLINKTAIVNKVVDPSLSEFAVIPTVLQWASGNIAVPSDDRNRYCYPAEGPLENFNCYCKYGYYGNPYLPYGCQVPRECKGCKRGCSKDGNLYHCIGIDRDPNTQRIIWFIIGSSIIGLMLCTGNMSCIYLCIKRRKHMKLKEKFFHQNGGFLLKQRLTLNQGNNDSTKIFTTQELREATNNYSKNNILGRGGFGTVYKGNLPNNQVVAIKKSVVSDQSQVEQFINEVVILTQINHRNVVKLLGCCLETEVPLLVYEYVSNGTLFDHIHNDGPRWLSWEHCLRISTEAANAIAYLHSAASMPIIHRDIKSSNILLDDNFTAKIADFGVSRLVPIDQDQVTTLVQGTFGYLDPEYFLTSHLSEKSDVYSFGVVLVELLTKRKPISWETGLEDRNLAMQFISSIKSNQLFDILEPQLMKEASQEELITIGNLVDQCLSVKGEDRPSMKDIAKELEGLMKKSKHPGSNQCNNGNNGLLSVHKHSCVQPSQDQNTSRQINFEKELIMEMSSPR</sequence>
<dbReference type="GO" id="GO:0007166">
    <property type="term" value="P:cell surface receptor signaling pathway"/>
    <property type="evidence" value="ECO:0007669"/>
    <property type="project" value="InterPro"/>
</dbReference>
<evidence type="ECO:0000256" key="7">
    <source>
        <dbReference type="ARBA" id="ARBA00022777"/>
    </source>
</evidence>
<evidence type="ECO:0000313" key="19">
    <source>
        <dbReference type="Proteomes" id="UP000596660"/>
    </source>
</evidence>
<evidence type="ECO:0000256" key="11">
    <source>
        <dbReference type="ARBA" id="ARBA00023157"/>
    </source>
</evidence>
<dbReference type="PANTHER" id="PTHR27005">
    <property type="entry name" value="WALL-ASSOCIATED RECEPTOR KINASE-LIKE 21"/>
    <property type="match status" value="1"/>
</dbReference>
<evidence type="ECO:0000256" key="10">
    <source>
        <dbReference type="ARBA" id="ARBA00023136"/>
    </source>
</evidence>
<keyword evidence="7" id="KW-0418">Kinase</keyword>
<comment type="catalytic activity">
    <reaction evidence="13">
        <text>L-seryl-[protein] + ATP = O-phospho-L-seryl-[protein] + ADP + H(+)</text>
        <dbReference type="Rhea" id="RHEA:17989"/>
        <dbReference type="Rhea" id="RHEA-COMP:9863"/>
        <dbReference type="Rhea" id="RHEA-COMP:11604"/>
        <dbReference type="ChEBI" id="CHEBI:15378"/>
        <dbReference type="ChEBI" id="CHEBI:29999"/>
        <dbReference type="ChEBI" id="CHEBI:30616"/>
        <dbReference type="ChEBI" id="CHEBI:83421"/>
        <dbReference type="ChEBI" id="CHEBI:456216"/>
    </reaction>
</comment>
<evidence type="ECO:0000256" key="3">
    <source>
        <dbReference type="ARBA" id="ARBA00022679"/>
    </source>
</evidence>
<dbReference type="SUPFAM" id="SSF56112">
    <property type="entry name" value="Protein kinase-like (PK-like)"/>
    <property type="match status" value="1"/>
</dbReference>
<reference evidence="18" key="1">
    <citation type="journal article" date="2017" name="Nature">
        <title>The genome of Chenopodium quinoa.</title>
        <authorList>
            <person name="Jarvis D.E."/>
            <person name="Ho Y.S."/>
            <person name="Lightfoot D.J."/>
            <person name="Schmoeckel S.M."/>
            <person name="Li B."/>
            <person name="Borm T.J.A."/>
            <person name="Ohyanagi H."/>
            <person name="Mineta K."/>
            <person name="Michell C.T."/>
            <person name="Saber N."/>
            <person name="Kharbatia N.M."/>
            <person name="Rupper R.R."/>
            <person name="Sharp A.R."/>
            <person name="Dally N."/>
            <person name="Boughton B.A."/>
            <person name="Woo Y.H."/>
            <person name="Gao G."/>
            <person name="Schijlen E.G.W.M."/>
            <person name="Guo X."/>
            <person name="Momin A.A."/>
            <person name="Negrao S."/>
            <person name="Al-Babili S."/>
            <person name="Gehring C."/>
            <person name="Roessner U."/>
            <person name="Jung C."/>
            <person name="Murphy K."/>
            <person name="Arold S.T."/>
            <person name="Gojobori T."/>
            <person name="van der Linden C.G."/>
            <person name="van Loo E.N."/>
            <person name="Jellen E.N."/>
            <person name="Maughan P.J."/>
            <person name="Tester M."/>
        </authorList>
    </citation>
    <scope>NUCLEOTIDE SEQUENCE [LARGE SCALE GENOMIC DNA]</scope>
    <source>
        <strain evidence="18">cv. PI 614886</strain>
    </source>
</reference>
<proteinExistence type="predicted"/>
<dbReference type="Pfam" id="PF13947">
    <property type="entry name" value="GUB_WAK_bind"/>
    <property type="match status" value="1"/>
</dbReference>
<evidence type="ECO:0000256" key="9">
    <source>
        <dbReference type="ARBA" id="ARBA00022989"/>
    </source>
</evidence>
<evidence type="ECO:0000256" key="12">
    <source>
        <dbReference type="ARBA" id="ARBA00023180"/>
    </source>
</evidence>
<feature type="domain" description="Protein kinase" evidence="17">
    <location>
        <begin position="401"/>
        <end position="682"/>
    </location>
</feature>
<dbReference type="Pfam" id="PF00069">
    <property type="entry name" value="Pkinase"/>
    <property type="match status" value="1"/>
</dbReference>
<dbReference type="GO" id="GO:0030247">
    <property type="term" value="F:polysaccharide binding"/>
    <property type="evidence" value="ECO:0007669"/>
    <property type="project" value="InterPro"/>
</dbReference>
<evidence type="ECO:0000256" key="4">
    <source>
        <dbReference type="ARBA" id="ARBA00022692"/>
    </source>
</evidence>
<evidence type="ECO:0000256" key="14">
    <source>
        <dbReference type="ARBA" id="ARBA00047951"/>
    </source>
</evidence>
<dbReference type="SMART" id="SM00220">
    <property type="entry name" value="S_TKc"/>
    <property type="match status" value="1"/>
</dbReference>
<dbReference type="Gene3D" id="1.10.510.10">
    <property type="entry name" value="Transferase(Phosphotransferase) domain 1"/>
    <property type="match status" value="1"/>
</dbReference>
<evidence type="ECO:0000256" key="2">
    <source>
        <dbReference type="ARBA" id="ARBA00022527"/>
    </source>
</evidence>
<comment type="catalytic activity">
    <reaction evidence="14">
        <text>L-threonyl-[protein] + ATP = O-phospho-L-threonyl-[protein] + ADP + H(+)</text>
        <dbReference type="Rhea" id="RHEA:46608"/>
        <dbReference type="Rhea" id="RHEA-COMP:11060"/>
        <dbReference type="Rhea" id="RHEA-COMP:11605"/>
        <dbReference type="ChEBI" id="CHEBI:15378"/>
        <dbReference type="ChEBI" id="CHEBI:30013"/>
        <dbReference type="ChEBI" id="CHEBI:30616"/>
        <dbReference type="ChEBI" id="CHEBI:61977"/>
        <dbReference type="ChEBI" id="CHEBI:456216"/>
    </reaction>
</comment>
<evidence type="ECO:0000256" key="1">
    <source>
        <dbReference type="ARBA" id="ARBA00004479"/>
    </source>
</evidence>
<dbReference type="Proteomes" id="UP000596660">
    <property type="component" value="Unplaced"/>
</dbReference>
<keyword evidence="2" id="KW-0723">Serine/threonine-protein kinase</keyword>
<dbReference type="PROSITE" id="PS00107">
    <property type="entry name" value="PROTEIN_KINASE_ATP"/>
    <property type="match status" value="1"/>
</dbReference>
<dbReference type="InterPro" id="IPR011009">
    <property type="entry name" value="Kinase-like_dom_sf"/>
</dbReference>
<reference evidence="18" key="2">
    <citation type="submission" date="2021-03" db="UniProtKB">
        <authorList>
            <consortium name="EnsemblPlants"/>
        </authorList>
    </citation>
    <scope>IDENTIFICATION</scope>
</reference>
<keyword evidence="6 15" id="KW-0547">Nucleotide-binding</keyword>
<evidence type="ECO:0000313" key="18">
    <source>
        <dbReference type="EnsemblPlants" id="AUR62006676-RA:cds"/>
    </source>
</evidence>
<dbReference type="GO" id="GO:0005886">
    <property type="term" value="C:plasma membrane"/>
    <property type="evidence" value="ECO:0007669"/>
    <property type="project" value="TreeGrafter"/>
</dbReference>
<dbReference type="GO" id="GO:0004674">
    <property type="term" value="F:protein serine/threonine kinase activity"/>
    <property type="evidence" value="ECO:0007669"/>
    <property type="project" value="UniProtKB-KW"/>
</dbReference>
<dbReference type="FunFam" id="3.30.200.20:FF:000043">
    <property type="entry name" value="Wall-associated receptor kinase 2"/>
    <property type="match status" value="1"/>
</dbReference>
<dbReference type="PROSITE" id="PS00108">
    <property type="entry name" value="PROTEIN_KINASE_ST"/>
    <property type="match status" value="1"/>
</dbReference>
<keyword evidence="4 16" id="KW-0812">Transmembrane</keyword>
<dbReference type="InterPro" id="IPR025287">
    <property type="entry name" value="WAK_GUB"/>
</dbReference>
<keyword evidence="19" id="KW-1185">Reference proteome</keyword>
<dbReference type="OMA" id="MRLVDMK"/>
<dbReference type="InterPro" id="IPR045274">
    <property type="entry name" value="WAK-like"/>
</dbReference>
<evidence type="ECO:0000256" key="13">
    <source>
        <dbReference type="ARBA" id="ARBA00047558"/>
    </source>
</evidence>
<feature type="transmembrane region" description="Helical" evidence="16">
    <location>
        <begin position="325"/>
        <end position="351"/>
    </location>
</feature>
<keyword evidence="8 15" id="KW-0067">ATP-binding</keyword>
<evidence type="ECO:0000256" key="15">
    <source>
        <dbReference type="PROSITE-ProRule" id="PRU10141"/>
    </source>
</evidence>
<dbReference type="InterPro" id="IPR017441">
    <property type="entry name" value="Protein_kinase_ATP_BS"/>
</dbReference>
<organism evidence="18 19">
    <name type="scientific">Chenopodium quinoa</name>
    <name type="common">Quinoa</name>
    <dbReference type="NCBI Taxonomy" id="63459"/>
    <lineage>
        <taxon>Eukaryota</taxon>
        <taxon>Viridiplantae</taxon>
        <taxon>Streptophyta</taxon>
        <taxon>Embryophyta</taxon>
        <taxon>Tracheophyta</taxon>
        <taxon>Spermatophyta</taxon>
        <taxon>Magnoliopsida</taxon>
        <taxon>eudicotyledons</taxon>
        <taxon>Gunneridae</taxon>
        <taxon>Pentapetalae</taxon>
        <taxon>Caryophyllales</taxon>
        <taxon>Chenopodiaceae</taxon>
        <taxon>Chenopodioideae</taxon>
        <taxon>Atripliceae</taxon>
        <taxon>Chenopodium</taxon>
    </lineage>
</organism>
<evidence type="ECO:0000256" key="16">
    <source>
        <dbReference type="SAM" id="Phobius"/>
    </source>
</evidence>
<dbReference type="CDD" id="cd14066">
    <property type="entry name" value="STKc_IRAK"/>
    <property type="match status" value="1"/>
</dbReference>
<keyword evidence="12" id="KW-0325">Glycoprotein</keyword>
<dbReference type="Gramene" id="AUR62006676-RA">
    <property type="protein sequence ID" value="AUR62006676-RA:cds"/>
    <property type="gene ID" value="AUR62006676"/>
</dbReference>
<name>A0A803L487_CHEQI</name>
<protein>
    <recommendedName>
        <fullName evidence="17">Protein kinase domain-containing protein</fullName>
    </recommendedName>
</protein>
<keyword evidence="3" id="KW-0808">Transferase</keyword>
<accession>A0A803L487</accession>
<dbReference type="GO" id="GO:0005524">
    <property type="term" value="F:ATP binding"/>
    <property type="evidence" value="ECO:0007669"/>
    <property type="project" value="UniProtKB-UniRule"/>
</dbReference>
<keyword evidence="10 16" id="KW-0472">Membrane</keyword>
<keyword evidence="11" id="KW-1015">Disulfide bond</keyword>
<dbReference type="PROSITE" id="PS50011">
    <property type="entry name" value="PROTEIN_KINASE_DOM"/>
    <property type="match status" value="1"/>
</dbReference>
<evidence type="ECO:0000256" key="5">
    <source>
        <dbReference type="ARBA" id="ARBA00022729"/>
    </source>
</evidence>
<dbReference type="AlphaFoldDB" id="A0A803L487"/>
<dbReference type="PANTHER" id="PTHR27005:SF492">
    <property type="entry name" value="LOW QUALITY PROTEIN: WALL-ASSOCIATED RECEPTOR KINASE-LIKE 1"/>
    <property type="match status" value="1"/>
</dbReference>
<dbReference type="EnsemblPlants" id="AUR62006676-RA">
    <property type="protein sequence ID" value="AUR62006676-RA:cds"/>
    <property type="gene ID" value="AUR62006676"/>
</dbReference>
<evidence type="ECO:0000259" key="17">
    <source>
        <dbReference type="PROSITE" id="PS50011"/>
    </source>
</evidence>
<evidence type="ECO:0000256" key="6">
    <source>
        <dbReference type="ARBA" id="ARBA00022741"/>
    </source>
</evidence>
<feature type="binding site" evidence="15">
    <location>
        <position position="430"/>
    </location>
    <ligand>
        <name>ATP</name>
        <dbReference type="ChEBI" id="CHEBI:30616"/>
    </ligand>
</feature>
<feature type="transmembrane region" description="Helical" evidence="16">
    <location>
        <begin position="12"/>
        <end position="32"/>
    </location>
</feature>
<evidence type="ECO:0000256" key="8">
    <source>
        <dbReference type="ARBA" id="ARBA00022840"/>
    </source>
</evidence>
<dbReference type="InterPro" id="IPR008271">
    <property type="entry name" value="Ser/Thr_kinase_AS"/>
</dbReference>